<feature type="transmembrane region" description="Helical" evidence="1">
    <location>
        <begin position="35"/>
        <end position="54"/>
    </location>
</feature>
<gene>
    <name evidence="2" type="ORF">BkAM31D_22980</name>
</gene>
<keyword evidence="1" id="KW-0472">Membrane</keyword>
<dbReference type="KEGG" id="bkw:BkAM31D_22980"/>
<evidence type="ECO:0000313" key="3">
    <source>
        <dbReference type="Proteomes" id="UP000193006"/>
    </source>
</evidence>
<dbReference type="RefSeq" id="WP_066157598.1">
    <property type="nucleotide sequence ID" value="NZ_CP020814.1"/>
</dbReference>
<evidence type="ECO:0000256" key="1">
    <source>
        <dbReference type="SAM" id="Phobius"/>
    </source>
</evidence>
<dbReference type="STRING" id="199441.BkAM31D_22980"/>
<dbReference type="EMBL" id="CP020814">
    <property type="protein sequence ID" value="ARK32497.1"/>
    <property type="molecule type" value="Genomic_DNA"/>
</dbReference>
<keyword evidence="3" id="KW-1185">Reference proteome</keyword>
<keyword evidence="1" id="KW-1133">Transmembrane helix</keyword>
<keyword evidence="1" id="KW-0812">Transmembrane</keyword>
<accession>A0A1X9MGC3</accession>
<feature type="transmembrane region" description="Helical" evidence="1">
    <location>
        <begin position="12"/>
        <end position="29"/>
    </location>
</feature>
<name>A0A1X9MGC3_9BACI</name>
<protein>
    <submittedName>
        <fullName evidence="2">Uncharacterized protein</fullName>
    </submittedName>
</protein>
<dbReference type="Proteomes" id="UP000193006">
    <property type="component" value="Chromosome"/>
</dbReference>
<organism evidence="2 3">
    <name type="scientific">Halalkalibacter krulwichiae</name>
    <dbReference type="NCBI Taxonomy" id="199441"/>
    <lineage>
        <taxon>Bacteria</taxon>
        <taxon>Bacillati</taxon>
        <taxon>Bacillota</taxon>
        <taxon>Bacilli</taxon>
        <taxon>Bacillales</taxon>
        <taxon>Bacillaceae</taxon>
        <taxon>Halalkalibacter</taxon>
    </lineage>
</organism>
<sequence>MSYFKQRMKQYKTVSISLLIGFIIVTLLFDKPDYPKALLAIVIGLLIGEAFVYLKWRRKNK</sequence>
<reference evidence="2 3" key="1">
    <citation type="submission" date="2017-04" db="EMBL/GenBank/DDBJ databases">
        <title>Bacillus krulwichiae AM31D Genome sequencing and assembly.</title>
        <authorList>
            <person name="Krulwich T.A."/>
            <person name="Anastor L."/>
            <person name="Ehrlich R."/>
            <person name="Ehrlich G.D."/>
            <person name="Janto B."/>
        </authorList>
    </citation>
    <scope>NUCLEOTIDE SEQUENCE [LARGE SCALE GENOMIC DNA]</scope>
    <source>
        <strain evidence="2 3">AM31D</strain>
    </source>
</reference>
<proteinExistence type="predicted"/>
<evidence type="ECO:0000313" key="2">
    <source>
        <dbReference type="EMBL" id="ARK32497.1"/>
    </source>
</evidence>
<dbReference type="AlphaFoldDB" id="A0A1X9MGC3"/>